<dbReference type="SUPFAM" id="SSF69754">
    <property type="entry name" value="Ribosome binding protein Y (YfiA homologue)"/>
    <property type="match status" value="1"/>
</dbReference>
<dbReference type="FunFam" id="3.30.160.100:FF:000001">
    <property type="entry name" value="Ribosome hibernation promoting factor"/>
    <property type="match status" value="1"/>
</dbReference>
<comment type="subunit">
    <text evidence="3">Associates exclusively with 100S ribosomes, which are dimers of 70S ribosomes.</text>
</comment>
<evidence type="ECO:0000256" key="5">
    <source>
        <dbReference type="ARBA" id="ARBA00041319"/>
    </source>
</evidence>
<comment type="similarity">
    <text evidence="2">Belongs to the HPF/YfiA ribosome-associated protein family. Short HPF subfamily.</text>
</comment>
<dbReference type="PANTHER" id="PTHR33231">
    <property type="entry name" value="30S RIBOSOMAL PROTEIN"/>
    <property type="match status" value="1"/>
</dbReference>
<dbReference type="GO" id="GO:0045900">
    <property type="term" value="P:negative regulation of translational elongation"/>
    <property type="evidence" value="ECO:0007669"/>
    <property type="project" value="TreeGrafter"/>
</dbReference>
<dbReference type="RefSeq" id="WP_150862982.1">
    <property type="nucleotide sequence ID" value="NZ_VYXP01000002.1"/>
</dbReference>
<keyword evidence="1" id="KW-0810">Translation regulation</keyword>
<dbReference type="EMBL" id="VYXP01000002">
    <property type="protein sequence ID" value="KAA9133422.1"/>
    <property type="molecule type" value="Genomic_DNA"/>
</dbReference>
<dbReference type="PANTHER" id="PTHR33231:SF1">
    <property type="entry name" value="30S RIBOSOMAL PROTEIN"/>
    <property type="match status" value="1"/>
</dbReference>
<dbReference type="InterPro" id="IPR003489">
    <property type="entry name" value="RHF/RaiA"/>
</dbReference>
<proteinExistence type="inferred from homology"/>
<dbReference type="Pfam" id="PF02482">
    <property type="entry name" value="Ribosomal_S30AE"/>
    <property type="match status" value="1"/>
</dbReference>
<evidence type="ECO:0000313" key="6">
    <source>
        <dbReference type="EMBL" id="KAA9133422.1"/>
    </source>
</evidence>
<dbReference type="Gene3D" id="3.30.160.100">
    <property type="entry name" value="Ribosome hibernation promotion factor-like"/>
    <property type="match status" value="1"/>
</dbReference>
<dbReference type="AlphaFoldDB" id="A0A5N0TEG3"/>
<evidence type="ECO:0000256" key="3">
    <source>
        <dbReference type="ARBA" id="ARBA00038695"/>
    </source>
</evidence>
<dbReference type="Proteomes" id="UP000325372">
    <property type="component" value="Unassembled WGS sequence"/>
</dbReference>
<dbReference type="InterPro" id="IPR050574">
    <property type="entry name" value="HPF/YfiA_ribosome-assoc"/>
</dbReference>
<evidence type="ECO:0000313" key="7">
    <source>
        <dbReference type="Proteomes" id="UP000325372"/>
    </source>
</evidence>
<name>A0A5N0TEG3_9GAMM</name>
<evidence type="ECO:0000256" key="2">
    <source>
        <dbReference type="ARBA" id="ARBA00038434"/>
    </source>
</evidence>
<dbReference type="GO" id="GO:0022627">
    <property type="term" value="C:cytosolic small ribosomal subunit"/>
    <property type="evidence" value="ECO:0007669"/>
    <property type="project" value="TreeGrafter"/>
</dbReference>
<sequence>MQLTITGHHVEVTPALRAYVTEKMQRLSRHFDKVVTVDVILNVEKHTQLAEATVNAGGRTLFANDNADDMYAAIDGLADKIDRQVRRLKDRLRDHHHEKPDYQAAENI</sequence>
<comment type="caution">
    <text evidence="6">The sequence shown here is derived from an EMBL/GenBank/DDBJ whole genome shotgun (WGS) entry which is preliminary data.</text>
</comment>
<dbReference type="GO" id="GO:0043024">
    <property type="term" value="F:ribosomal small subunit binding"/>
    <property type="evidence" value="ECO:0007669"/>
    <property type="project" value="TreeGrafter"/>
</dbReference>
<accession>A0A5N0TEG3</accession>
<keyword evidence="7" id="KW-1185">Reference proteome</keyword>
<gene>
    <name evidence="6" type="primary">raiA</name>
    <name evidence="6" type="ORF">F3N42_03475</name>
</gene>
<evidence type="ECO:0000256" key="1">
    <source>
        <dbReference type="ARBA" id="ARBA00022845"/>
    </source>
</evidence>
<dbReference type="CDD" id="cd00552">
    <property type="entry name" value="RaiA"/>
    <property type="match status" value="1"/>
</dbReference>
<organism evidence="6 7">
    <name type="scientific">Marinihelvus fidelis</name>
    <dbReference type="NCBI Taxonomy" id="2613842"/>
    <lineage>
        <taxon>Bacteria</taxon>
        <taxon>Pseudomonadati</taxon>
        <taxon>Pseudomonadota</taxon>
        <taxon>Gammaproteobacteria</taxon>
        <taxon>Chromatiales</taxon>
        <taxon>Wenzhouxiangellaceae</taxon>
        <taxon>Marinihelvus</taxon>
    </lineage>
</organism>
<dbReference type="InterPro" id="IPR036567">
    <property type="entry name" value="RHF-like"/>
</dbReference>
<evidence type="ECO:0000256" key="4">
    <source>
        <dbReference type="ARBA" id="ARBA00041148"/>
    </source>
</evidence>
<reference evidence="6 7" key="1">
    <citation type="submission" date="2019-09" db="EMBL/GenBank/DDBJ databases">
        <title>Wenzhouxiangella sp. Genome sequencing and assembly.</title>
        <authorList>
            <person name="Zhang R."/>
        </authorList>
    </citation>
    <scope>NUCLEOTIDE SEQUENCE [LARGE SCALE GENOMIC DNA]</scope>
    <source>
        <strain evidence="6 7">W260</strain>
    </source>
</reference>
<protein>
    <recommendedName>
        <fullName evidence="4">Ribosome hibernation promoting factor</fullName>
    </recommendedName>
    <alternativeName>
        <fullName evidence="5">Hibernation factor HPF</fullName>
    </alternativeName>
</protein>
<dbReference type="NCBIfam" id="TIGR00741">
    <property type="entry name" value="yfiA"/>
    <property type="match status" value="1"/>
</dbReference>